<dbReference type="AlphaFoldDB" id="A0A381WFC7"/>
<dbReference type="EMBL" id="UINC01011636">
    <property type="protein sequence ID" value="SVA51230.1"/>
    <property type="molecule type" value="Genomic_DNA"/>
</dbReference>
<evidence type="ECO:0000313" key="1">
    <source>
        <dbReference type="EMBL" id="SVA51230.1"/>
    </source>
</evidence>
<feature type="non-terminal residue" evidence="1">
    <location>
        <position position="130"/>
    </location>
</feature>
<reference evidence="1" key="1">
    <citation type="submission" date="2018-05" db="EMBL/GenBank/DDBJ databases">
        <authorList>
            <person name="Lanie J.A."/>
            <person name="Ng W.-L."/>
            <person name="Kazmierczak K.M."/>
            <person name="Andrzejewski T.M."/>
            <person name="Davidsen T.M."/>
            <person name="Wayne K.J."/>
            <person name="Tettelin H."/>
            <person name="Glass J.I."/>
            <person name="Rusch D."/>
            <person name="Podicherti R."/>
            <person name="Tsui H.-C.T."/>
            <person name="Winkler M.E."/>
        </authorList>
    </citation>
    <scope>NUCLEOTIDE SEQUENCE</scope>
</reference>
<accession>A0A381WFC7</accession>
<organism evidence="1">
    <name type="scientific">marine metagenome</name>
    <dbReference type="NCBI Taxonomy" id="408172"/>
    <lineage>
        <taxon>unclassified sequences</taxon>
        <taxon>metagenomes</taxon>
        <taxon>ecological metagenomes</taxon>
    </lineage>
</organism>
<name>A0A381WFC7_9ZZZZ</name>
<proteinExistence type="predicted"/>
<gene>
    <name evidence="1" type="ORF">METZ01_LOCUS104084</name>
</gene>
<feature type="non-terminal residue" evidence="1">
    <location>
        <position position="1"/>
    </location>
</feature>
<protein>
    <submittedName>
        <fullName evidence="1">Uncharacterized protein</fullName>
    </submittedName>
</protein>
<sequence length="130" mass="14325">VFLLGVLGLEGRGGVFAQGERRPASETYHWVLPAQHEGVTVVELHPGDCYVIQRVDGMVYFGDPLSEVRELQRQFGGPVAHLVEHPDEHAECQLAGCVDVARLTQLVTTRLLELGTPQGRRLGNHRPTPL</sequence>